<dbReference type="Proteomes" id="UP000183040">
    <property type="component" value="Unassembled WGS sequence"/>
</dbReference>
<proteinExistence type="predicted"/>
<evidence type="ECO:0000313" key="1">
    <source>
        <dbReference type="EMBL" id="SEA52275.1"/>
    </source>
</evidence>
<gene>
    <name evidence="1" type="ORF">SAMN04487924_107187</name>
    <name evidence="2" type="ORF">SAMN04487924_1471</name>
</gene>
<protein>
    <submittedName>
        <fullName evidence="1">Uncharacterized protein</fullName>
    </submittedName>
</protein>
<dbReference type="AlphaFoldDB" id="A0A174CB14"/>
<accession>A0A174CB14</accession>
<name>A0A174CB14_9BACE</name>
<evidence type="ECO:0000313" key="2">
    <source>
        <dbReference type="EMBL" id="SEB17590.1"/>
    </source>
</evidence>
<evidence type="ECO:0000313" key="3">
    <source>
        <dbReference type="Proteomes" id="UP000183040"/>
    </source>
</evidence>
<dbReference type="EMBL" id="FNRP01000047">
    <property type="protein sequence ID" value="SEB17590.1"/>
    <property type="molecule type" value="Genomic_DNA"/>
</dbReference>
<reference evidence="1 3" key="1">
    <citation type="submission" date="2016-10" db="EMBL/GenBank/DDBJ databases">
        <authorList>
            <person name="de Groot N.N."/>
        </authorList>
    </citation>
    <scope>NUCLEOTIDE SEQUENCE [LARGE SCALE GENOMIC DNA]</scope>
    <source>
        <strain evidence="1 3">NLAE-zl-G339</strain>
    </source>
</reference>
<sequence>MPGVIGMGVTQRPEELVQSSTVKNVGNRIQPMCFIGQILETSTEQFLFRNRRSNAIRKIIKISKFTKRTIEQIQTLQPYLQIDTEYILYPAYYDRKNNQNLLYKKDAEFQYI</sequence>
<organism evidence="1 3">
    <name type="scientific">Bacteroides xylanisolvens</name>
    <dbReference type="NCBI Taxonomy" id="371601"/>
    <lineage>
        <taxon>Bacteria</taxon>
        <taxon>Pseudomonadati</taxon>
        <taxon>Bacteroidota</taxon>
        <taxon>Bacteroidia</taxon>
        <taxon>Bacteroidales</taxon>
        <taxon>Bacteroidaceae</taxon>
        <taxon>Bacteroides</taxon>
    </lineage>
</organism>
<dbReference type="EMBL" id="FNRP01000007">
    <property type="protein sequence ID" value="SEA52275.1"/>
    <property type="molecule type" value="Genomic_DNA"/>
</dbReference>